<evidence type="ECO:0000256" key="3">
    <source>
        <dbReference type="ARBA" id="ARBA00022989"/>
    </source>
</evidence>
<evidence type="ECO:0000313" key="8">
    <source>
        <dbReference type="Proteomes" id="UP000031523"/>
    </source>
</evidence>
<organism evidence="7 8">
    <name type="scientific">Streptomyces albus (strain ATCC 21838 / DSM 41398 / FERM P-419 / JCM 4703 / NBRC 107858)</name>
    <dbReference type="NCBI Taxonomy" id="1081613"/>
    <lineage>
        <taxon>Bacteria</taxon>
        <taxon>Bacillati</taxon>
        <taxon>Actinomycetota</taxon>
        <taxon>Actinomycetes</taxon>
        <taxon>Kitasatosporales</taxon>
        <taxon>Streptomycetaceae</taxon>
        <taxon>Streptomyces</taxon>
    </lineage>
</organism>
<proteinExistence type="predicted"/>
<dbReference type="AlphaFoldDB" id="A0A0B5EUQ0"/>
<dbReference type="EMBL" id="CP010519">
    <property type="protein sequence ID" value="AJE86578.1"/>
    <property type="molecule type" value="Genomic_DNA"/>
</dbReference>
<keyword evidence="2 5" id="KW-0812">Transmembrane</keyword>
<protein>
    <recommendedName>
        <fullName evidence="6">DUF202 domain-containing protein</fullName>
    </recommendedName>
</protein>
<dbReference type="Pfam" id="PF02656">
    <property type="entry name" value="DUF202"/>
    <property type="match status" value="1"/>
</dbReference>
<evidence type="ECO:0000256" key="5">
    <source>
        <dbReference type="SAM" id="Phobius"/>
    </source>
</evidence>
<evidence type="ECO:0000313" key="7">
    <source>
        <dbReference type="EMBL" id="AJE86578.1"/>
    </source>
</evidence>
<reference evidence="7 8" key="1">
    <citation type="submission" date="2015-01" db="EMBL/GenBank/DDBJ databases">
        <title>Enhanced salinomycin production by adjusting the supply of polyketide extender units in Streptomyce albus DSM 41398.</title>
        <authorList>
            <person name="Lu C."/>
        </authorList>
    </citation>
    <scope>NUCLEOTIDE SEQUENCE [LARGE SCALE GENOMIC DNA]</scope>
    <source>
        <strain evidence="8">ATCC 21838 / DSM 41398 / FERM P-419 / JCM 4703 / NBRC 107858</strain>
    </source>
</reference>
<dbReference type="Proteomes" id="UP000031523">
    <property type="component" value="Chromosome"/>
</dbReference>
<keyword evidence="8" id="KW-1185">Reference proteome</keyword>
<keyword evidence="3 5" id="KW-1133">Transmembrane helix</keyword>
<evidence type="ECO:0000256" key="2">
    <source>
        <dbReference type="ARBA" id="ARBA00022692"/>
    </source>
</evidence>
<feature type="domain" description="DUF202" evidence="6">
    <location>
        <begin position="10"/>
        <end position="73"/>
    </location>
</feature>
<evidence type="ECO:0000256" key="1">
    <source>
        <dbReference type="ARBA" id="ARBA00004127"/>
    </source>
</evidence>
<comment type="subcellular location">
    <subcellularLocation>
        <location evidence="1">Endomembrane system</location>
        <topology evidence="1">Multi-pass membrane protein</topology>
    </subcellularLocation>
</comment>
<evidence type="ECO:0000259" key="6">
    <source>
        <dbReference type="Pfam" id="PF02656"/>
    </source>
</evidence>
<name>A0A0B5EUQ0_STRA4</name>
<accession>A0A0B5EUQ0</accession>
<feature type="transmembrane region" description="Helical" evidence="5">
    <location>
        <begin position="49"/>
        <end position="68"/>
    </location>
</feature>
<evidence type="ECO:0000256" key="4">
    <source>
        <dbReference type="ARBA" id="ARBA00023136"/>
    </source>
</evidence>
<feature type="transmembrane region" description="Helical" evidence="5">
    <location>
        <begin position="88"/>
        <end position="107"/>
    </location>
</feature>
<sequence length="108" mass="10847">MSGPAANGRDPGLQPERTRLAWRRTTLAATVAVVLALKSALTDGAGPPALLGCALCLAAWLGFLGVAHRRITALASRTGSPVPLAPRLAAAAAGWTVALALCGAAVLR</sequence>
<keyword evidence="4 5" id="KW-0472">Membrane</keyword>
<dbReference type="GO" id="GO:0012505">
    <property type="term" value="C:endomembrane system"/>
    <property type="evidence" value="ECO:0007669"/>
    <property type="project" value="UniProtKB-SubCell"/>
</dbReference>
<gene>
    <name evidence="7" type="ORF">SLNWT_6202</name>
</gene>
<dbReference type="InterPro" id="IPR003807">
    <property type="entry name" value="DUF202"/>
</dbReference>
<dbReference type="KEGG" id="sals:SLNWT_6202"/>